<dbReference type="AlphaFoldDB" id="A0A7M7GC30"/>
<keyword evidence="6 10" id="KW-1133">Transmembrane helix</keyword>
<evidence type="ECO:0000256" key="8">
    <source>
        <dbReference type="ARBA" id="ARBA00023170"/>
    </source>
</evidence>
<keyword evidence="3 10" id="KW-0716">Sensory transduction</keyword>
<dbReference type="EnsemblMetazoa" id="XM_003250778">
    <property type="protein sequence ID" value="XP_003250826"/>
    <property type="gene ID" value="LOC100576462"/>
</dbReference>
<keyword evidence="4 10" id="KW-0812">Transmembrane</keyword>
<dbReference type="GeneID" id="100576462"/>
<comment type="similarity">
    <text evidence="10">Belongs to the insect chemoreceptor superfamily. Heteromeric odorant receptor channel (TC 1.A.69) family.</text>
</comment>
<feature type="transmembrane region" description="Helical" evidence="10">
    <location>
        <begin position="289"/>
        <end position="311"/>
    </location>
</feature>
<feature type="transmembrane region" description="Helical" evidence="10">
    <location>
        <begin position="370"/>
        <end position="389"/>
    </location>
</feature>
<name>A0A7M7GC30_APIME</name>
<gene>
    <name evidence="13" type="primary">LOC100576462</name>
</gene>
<reference evidence="13" key="2">
    <citation type="submission" date="2025-04" db="UniProtKB">
        <authorList>
            <consortium name="RefSeq"/>
        </authorList>
    </citation>
    <scope>IDENTIFICATION</scope>
    <source>
        <strain evidence="13">DH4</strain>
        <tissue evidence="13">Whole body</tissue>
    </source>
</reference>
<keyword evidence="7 10" id="KW-0472">Membrane</keyword>
<evidence type="ECO:0000256" key="5">
    <source>
        <dbReference type="ARBA" id="ARBA00022725"/>
    </source>
</evidence>
<evidence type="ECO:0000313" key="12">
    <source>
        <dbReference type="Proteomes" id="UP000005203"/>
    </source>
</evidence>
<accession>A0A7M7GC30</accession>
<evidence type="ECO:0000256" key="6">
    <source>
        <dbReference type="ARBA" id="ARBA00022989"/>
    </source>
</evidence>
<keyword evidence="5 10" id="KW-0552">Olfaction</keyword>
<feature type="transmembrane region" description="Helical" evidence="10">
    <location>
        <begin position="323"/>
        <end position="343"/>
    </location>
</feature>
<dbReference type="GO" id="GO:0005886">
    <property type="term" value="C:plasma membrane"/>
    <property type="evidence" value="ECO:0007669"/>
    <property type="project" value="UniProtKB-SubCell"/>
</dbReference>
<evidence type="ECO:0000313" key="11">
    <source>
        <dbReference type="EnsemblMetazoa" id="XP_003250826"/>
    </source>
</evidence>
<comment type="subcellular location">
    <subcellularLocation>
        <location evidence="1 10">Cell membrane</location>
        <topology evidence="1 10">Multi-pass membrane protein</topology>
    </subcellularLocation>
</comment>
<dbReference type="InterPro" id="IPR004117">
    <property type="entry name" value="7tm6_olfct_rcpt"/>
</dbReference>
<keyword evidence="8 10" id="KW-0675">Receptor</keyword>
<comment type="caution">
    <text evidence="10">Lacks conserved residue(s) required for the propagation of feature annotation.</text>
</comment>
<dbReference type="RefSeq" id="XP_003250826.2">
    <property type="nucleotide sequence ID" value="XM_003250778.4"/>
</dbReference>
<evidence type="ECO:0000256" key="3">
    <source>
        <dbReference type="ARBA" id="ARBA00022606"/>
    </source>
</evidence>
<dbReference type="OrthoDB" id="6597368at2759"/>
<protein>
    <recommendedName>
        <fullName evidence="10">Odorant receptor</fullName>
    </recommendedName>
</protein>
<proteinExistence type="inferred from homology"/>
<evidence type="ECO:0000256" key="1">
    <source>
        <dbReference type="ARBA" id="ARBA00004651"/>
    </source>
</evidence>
<dbReference type="GO" id="GO:0004984">
    <property type="term" value="F:olfactory receptor activity"/>
    <property type="evidence" value="ECO:0007669"/>
    <property type="project" value="InterPro"/>
</dbReference>
<dbReference type="Pfam" id="PF02949">
    <property type="entry name" value="7tm_6"/>
    <property type="match status" value="1"/>
</dbReference>
<keyword evidence="2" id="KW-1003">Cell membrane</keyword>
<dbReference type="PANTHER" id="PTHR21137">
    <property type="entry name" value="ODORANT RECEPTOR"/>
    <property type="match status" value="1"/>
</dbReference>
<feature type="transmembrane region" description="Helical" evidence="10">
    <location>
        <begin position="80"/>
        <end position="98"/>
    </location>
</feature>
<sequence>MTNHLEKQIKLKKINSNKHLQNNLSIIYYIGLWPDRVKYKYLYNLYTICSLIFLVGIIIVSEIIYIIINWGKIEIMMTGLTILMTNSTYAAKVIYIICRYERIKNLVDITNSEIFNRDNDKYKHIISYYNWQGIFHHIAYQGFASICIFSYSCIPLQSAFSGKSKQLPIAGWYPYNVTSTPIFEIACLHQVLVILINCINNIAIDTLITGFIIITCCQLTILSYNISSIHYTVESVESSILIEKCIARNNNINIEKSPSKIYNKFYENLKHCVKHSIIIFDFTKQIQDIFGIIIFFQLFVNCIIVCLAAFNLSQIKNYITPEFFGSLLYICCMIYQIFIYCWHGNELYLHSMKICLSAYKNNWWNNNKNFNYALLIIMIRTQIPLIIIVGKVMELSLQNFLLILRTSYSIFTLL</sequence>
<reference evidence="11" key="1">
    <citation type="submission" date="2021-01" db="UniProtKB">
        <authorList>
            <consortium name="EnsemblMetazoa"/>
        </authorList>
    </citation>
    <scope>IDENTIFICATION</scope>
    <source>
        <strain evidence="11">DH4</strain>
    </source>
</reference>
<evidence type="ECO:0000256" key="4">
    <source>
        <dbReference type="ARBA" id="ARBA00022692"/>
    </source>
</evidence>
<keyword evidence="9 10" id="KW-0807">Transducer</keyword>
<organism evidence="11">
    <name type="scientific">Apis mellifera</name>
    <name type="common">Honeybee</name>
    <dbReference type="NCBI Taxonomy" id="7460"/>
    <lineage>
        <taxon>Eukaryota</taxon>
        <taxon>Metazoa</taxon>
        <taxon>Ecdysozoa</taxon>
        <taxon>Arthropoda</taxon>
        <taxon>Hexapoda</taxon>
        <taxon>Insecta</taxon>
        <taxon>Pterygota</taxon>
        <taxon>Neoptera</taxon>
        <taxon>Endopterygota</taxon>
        <taxon>Hymenoptera</taxon>
        <taxon>Apocrita</taxon>
        <taxon>Aculeata</taxon>
        <taxon>Apoidea</taxon>
        <taxon>Anthophila</taxon>
        <taxon>Apidae</taxon>
        <taxon>Apis</taxon>
    </lineage>
</organism>
<keyword evidence="12" id="KW-1185">Reference proteome</keyword>
<evidence type="ECO:0000256" key="2">
    <source>
        <dbReference type="ARBA" id="ARBA00022475"/>
    </source>
</evidence>
<evidence type="ECO:0000256" key="9">
    <source>
        <dbReference type="ARBA" id="ARBA00023224"/>
    </source>
</evidence>
<dbReference type="KEGG" id="ame:100576462"/>
<dbReference type="GO" id="GO:0007165">
    <property type="term" value="P:signal transduction"/>
    <property type="evidence" value="ECO:0007669"/>
    <property type="project" value="UniProtKB-KW"/>
</dbReference>
<feature type="transmembrane region" description="Helical" evidence="10">
    <location>
        <begin position="45"/>
        <end position="68"/>
    </location>
</feature>
<dbReference type="PANTHER" id="PTHR21137:SF35">
    <property type="entry name" value="ODORANT RECEPTOR 19A-RELATED"/>
    <property type="match status" value="1"/>
</dbReference>
<dbReference type="Proteomes" id="UP000005203">
    <property type="component" value="Linkage group LG10"/>
</dbReference>
<dbReference type="GO" id="GO:0005549">
    <property type="term" value="F:odorant binding"/>
    <property type="evidence" value="ECO:0007669"/>
    <property type="project" value="InterPro"/>
</dbReference>
<dbReference type="SMR" id="A0A7M7GC30"/>
<evidence type="ECO:0000256" key="7">
    <source>
        <dbReference type="ARBA" id="ARBA00023136"/>
    </source>
</evidence>
<accession>A0A8B6XXM2</accession>
<evidence type="ECO:0000256" key="10">
    <source>
        <dbReference type="RuleBase" id="RU351113"/>
    </source>
</evidence>
<evidence type="ECO:0000313" key="13">
    <source>
        <dbReference type="RefSeq" id="XP_003250826.2"/>
    </source>
</evidence>